<dbReference type="SUPFAM" id="SSF101960">
    <property type="entry name" value="Stabilizer of iron transporter SufD"/>
    <property type="match status" value="1"/>
</dbReference>
<proteinExistence type="predicted"/>
<evidence type="ECO:0000313" key="3">
    <source>
        <dbReference type="Proteomes" id="UP000176204"/>
    </source>
</evidence>
<keyword evidence="3" id="KW-1185">Reference proteome</keyword>
<dbReference type="InterPro" id="IPR037284">
    <property type="entry name" value="SUF_FeS_clus_asmbl_SufBD_sf"/>
</dbReference>
<evidence type="ECO:0000313" key="2">
    <source>
        <dbReference type="EMBL" id="SEI01298.1"/>
    </source>
</evidence>
<accession>A0A1H6MU69</accession>
<evidence type="ECO:0000259" key="1">
    <source>
        <dbReference type="Pfam" id="PF01458"/>
    </source>
</evidence>
<reference evidence="3" key="1">
    <citation type="submission" date="2016-09" db="EMBL/GenBank/DDBJ databases">
        <authorList>
            <person name="Koehorst J."/>
        </authorList>
    </citation>
    <scope>NUCLEOTIDE SEQUENCE [LARGE SCALE GENOMIC DNA]</scope>
</reference>
<dbReference type="PANTHER" id="PTHR43575">
    <property type="entry name" value="PROTEIN ABCI7, CHLOROPLASTIC"/>
    <property type="match status" value="1"/>
</dbReference>
<dbReference type="PANTHER" id="PTHR43575:SF1">
    <property type="entry name" value="PROTEIN ABCI7, CHLOROPLASTIC"/>
    <property type="match status" value="1"/>
</dbReference>
<dbReference type="STRING" id="1679444.PYTT_2558"/>
<organism evidence="2 3">
    <name type="scientific">Akkermansia glycaniphila</name>
    <dbReference type="NCBI Taxonomy" id="1679444"/>
    <lineage>
        <taxon>Bacteria</taxon>
        <taxon>Pseudomonadati</taxon>
        <taxon>Verrucomicrobiota</taxon>
        <taxon>Verrucomicrobiia</taxon>
        <taxon>Verrucomicrobiales</taxon>
        <taxon>Akkermansiaceae</taxon>
        <taxon>Akkermansia</taxon>
    </lineage>
</organism>
<dbReference type="InterPro" id="IPR055346">
    <property type="entry name" value="Fe-S_cluster_assembly_SufBD"/>
</dbReference>
<feature type="domain" description="SUF system FeS cluster assembly SufBD core" evidence="1">
    <location>
        <begin position="130"/>
        <end position="356"/>
    </location>
</feature>
<dbReference type="RefSeq" id="WP_067774975.1">
    <property type="nucleotide sequence ID" value="NZ_LIGX01000020.1"/>
</dbReference>
<sequence length="370" mass="39762">MNDALNHFRQQAASRAETLAAPDRLNEDWRYGRPAAYAAAVLDRLQTPPPVADEAVTATLAGPVLPGVSIQPLGKPEELEHLASVHSIGSGRILAMQQSLPVCGLCISIAPGCIVEHPIEITCTVRGEMGLLSPSILILMGEGSKATIREIHRGDGGNSQMIVGVQKAVLAPHASLSYELVQELGSTGRAMEIAEYRLAEGATLNQLTRHLHTEWARQETTCVLTGREARAELFSANAVDGSRVLDQRTRQIHSSPGAYSNLLYKNVVGDTATATFAGMILVEPGAHETDAYQANRNMMLSEQASINSLPGLEILADGVKCSHGSATSPMDEEQLFYLQSRGIPEEQAQRLVAEGFLHDAVVRFRGETGE</sequence>
<dbReference type="KEGG" id="agl:PYTT_2558"/>
<dbReference type="InterPro" id="IPR000825">
    <property type="entry name" value="SUF_FeS_clus_asmbl_SufBD_core"/>
</dbReference>
<name>A0A1H6MU69_9BACT</name>
<dbReference type="EMBL" id="LT629973">
    <property type="protein sequence ID" value="SEI01298.1"/>
    <property type="molecule type" value="Genomic_DNA"/>
</dbReference>
<gene>
    <name evidence="2" type="ORF">PYTT_2558</name>
</gene>
<dbReference type="GO" id="GO:0016226">
    <property type="term" value="P:iron-sulfur cluster assembly"/>
    <property type="evidence" value="ECO:0007669"/>
    <property type="project" value="InterPro"/>
</dbReference>
<dbReference type="OrthoDB" id="9803529at2"/>
<dbReference type="AlphaFoldDB" id="A0A1H6MU69"/>
<protein>
    <submittedName>
        <fullName evidence="2">Uncharacterized protein family (Upf0051)</fullName>
    </submittedName>
</protein>
<dbReference type="Pfam" id="PF01458">
    <property type="entry name" value="SUFBD_core"/>
    <property type="match status" value="1"/>
</dbReference>
<dbReference type="Proteomes" id="UP000176204">
    <property type="component" value="Chromosome I"/>
</dbReference>